<dbReference type="KEGG" id="psyt:DSAG12_02588"/>
<proteinExistence type="predicted"/>
<reference evidence="1 2" key="1">
    <citation type="journal article" date="2020" name="Nature">
        <title>Isolation of an archaeon at the prokaryote-eukaryote interface.</title>
        <authorList>
            <person name="Imachi H."/>
            <person name="Nobu M.K."/>
            <person name="Nakahara N."/>
            <person name="Morono Y."/>
            <person name="Ogawara M."/>
            <person name="Takaki Y."/>
            <person name="Takano Y."/>
            <person name="Uematsu K."/>
            <person name="Ikuta T."/>
            <person name="Ito M."/>
            <person name="Matsui Y."/>
            <person name="Miyazaki M."/>
            <person name="Murata K."/>
            <person name="Saito Y."/>
            <person name="Sakai S."/>
            <person name="Song C."/>
            <person name="Tasumi E."/>
            <person name="Yamanaka Y."/>
            <person name="Yamaguchi T."/>
            <person name="Kamagata Y."/>
            <person name="Tamaki H."/>
            <person name="Takai K."/>
        </authorList>
    </citation>
    <scope>NUCLEOTIDE SEQUENCE [LARGE SCALE GENOMIC DNA]</scope>
    <source>
        <strain evidence="1 2">MK-D1</strain>
    </source>
</reference>
<dbReference type="RefSeq" id="WP_147663691.1">
    <property type="nucleotide sequence ID" value="NZ_CP042905.2"/>
</dbReference>
<dbReference type="EMBL" id="CP042905">
    <property type="protein sequence ID" value="QEE16758.1"/>
    <property type="molecule type" value="Genomic_DNA"/>
</dbReference>
<dbReference type="InterPro" id="IPR029039">
    <property type="entry name" value="Flavoprotein-like_sf"/>
</dbReference>
<dbReference type="GeneID" id="41330572"/>
<dbReference type="Proteomes" id="UP000321408">
    <property type="component" value="Chromosome"/>
</dbReference>
<protein>
    <recommendedName>
        <fullName evidence="3">Flavodoxin</fullName>
    </recommendedName>
</protein>
<dbReference type="SUPFAM" id="SSF52218">
    <property type="entry name" value="Flavoproteins"/>
    <property type="match status" value="1"/>
</dbReference>
<keyword evidence="2" id="KW-1185">Reference proteome</keyword>
<sequence>MKLWILYDTNFGNGKILAELLKDEFSGEWEIKIGDVKEISPSTVVNETPDVLILGGAIRMFMGAPKSKKWLKQLNAELEHANKDIEYGTLFLTHGLATNKIQGWSKRFLKKLEKSKRIVKPYSQLLTARVQDTEGPFIESELEKAKEYIHNFIKWIKS</sequence>
<evidence type="ECO:0000313" key="2">
    <source>
        <dbReference type="Proteomes" id="UP000321408"/>
    </source>
</evidence>
<dbReference type="AlphaFoldDB" id="A0A5B9DC23"/>
<evidence type="ECO:0000313" key="1">
    <source>
        <dbReference type="EMBL" id="QEE16758.1"/>
    </source>
</evidence>
<name>A0A5B9DC23_9ARCH</name>
<organism evidence="1 2">
    <name type="scientific">Promethearchaeum syntrophicum</name>
    <dbReference type="NCBI Taxonomy" id="2594042"/>
    <lineage>
        <taxon>Archaea</taxon>
        <taxon>Promethearchaeati</taxon>
        <taxon>Promethearchaeota</taxon>
        <taxon>Promethearchaeia</taxon>
        <taxon>Promethearchaeales</taxon>
        <taxon>Promethearchaeaceae</taxon>
        <taxon>Promethearchaeum</taxon>
    </lineage>
</organism>
<reference evidence="1 2" key="2">
    <citation type="journal article" date="2024" name="Int. J. Syst. Evol. Microbiol.">
        <title>Promethearchaeum syntrophicum gen. nov., sp. nov., an anaerobic, obligately syntrophic archaeon, the first isolate of the lineage 'Asgard' archaea, and proposal of the new archaeal phylum Promethearchaeota phyl. nov. and kingdom Promethearchaeati regn. nov.</title>
        <authorList>
            <person name="Imachi H."/>
            <person name="Nobu M.K."/>
            <person name="Kato S."/>
            <person name="Takaki Y."/>
            <person name="Miyazaki M."/>
            <person name="Miyata M."/>
            <person name="Ogawara M."/>
            <person name="Saito Y."/>
            <person name="Sakai S."/>
            <person name="Tahara Y.O."/>
            <person name="Takano Y."/>
            <person name="Tasumi E."/>
            <person name="Uematsu K."/>
            <person name="Yoshimura T."/>
            <person name="Itoh T."/>
            <person name="Ohkuma M."/>
            <person name="Takai K."/>
        </authorList>
    </citation>
    <scope>NUCLEOTIDE SEQUENCE [LARGE SCALE GENOMIC DNA]</scope>
    <source>
        <strain evidence="1 2">MK-D1</strain>
    </source>
</reference>
<evidence type="ECO:0008006" key="3">
    <source>
        <dbReference type="Google" id="ProtNLM"/>
    </source>
</evidence>
<accession>A0A5B9DC23</accession>
<gene>
    <name evidence="1" type="ORF">DSAG12_02588</name>
</gene>
<dbReference type="Gene3D" id="3.40.50.360">
    <property type="match status" value="1"/>
</dbReference>